<dbReference type="EC" id="5.2.1.8" evidence="3"/>
<dbReference type="RefSeq" id="WP_138003814.1">
    <property type="nucleotide sequence ID" value="NZ_QGQD01000095.1"/>
</dbReference>
<evidence type="ECO:0000256" key="1">
    <source>
        <dbReference type="ARBA" id="ARBA00023110"/>
    </source>
</evidence>
<dbReference type="CDD" id="cd00317">
    <property type="entry name" value="cyclophilin"/>
    <property type="match status" value="1"/>
</dbReference>
<keyword evidence="7" id="KW-1185">Reference proteome</keyword>
<keyword evidence="3" id="KW-0732">Signal</keyword>
<dbReference type="STRING" id="180332.GCA_000797495_01191"/>
<feature type="compositionally biased region" description="Low complexity" evidence="4">
    <location>
        <begin position="55"/>
        <end position="72"/>
    </location>
</feature>
<dbReference type="PROSITE" id="PS51257">
    <property type="entry name" value="PROKAR_LIPOPROTEIN"/>
    <property type="match status" value="1"/>
</dbReference>
<organism evidence="6 7">
    <name type="scientific">Robinsoniella peoriensis</name>
    <dbReference type="NCBI Taxonomy" id="180332"/>
    <lineage>
        <taxon>Bacteria</taxon>
        <taxon>Bacillati</taxon>
        <taxon>Bacillota</taxon>
        <taxon>Clostridia</taxon>
        <taxon>Lachnospirales</taxon>
        <taxon>Lachnospiraceae</taxon>
        <taxon>Robinsoniella</taxon>
    </lineage>
</organism>
<dbReference type="InterPro" id="IPR029000">
    <property type="entry name" value="Cyclophilin-like_dom_sf"/>
</dbReference>
<dbReference type="AlphaFoldDB" id="A0A4U8Q1A9"/>
<reference evidence="6 7" key="1">
    <citation type="journal article" date="2019" name="Anaerobe">
        <title>Detection of Robinsoniella peoriensis in multiple bone samples of a trauma patient.</title>
        <authorList>
            <person name="Schrottner P."/>
            <person name="Hartwich K."/>
            <person name="Bunk B."/>
            <person name="Schober I."/>
            <person name="Helbig S."/>
            <person name="Rudolph W.W."/>
            <person name="Gunzer F."/>
        </authorList>
    </citation>
    <scope>NUCLEOTIDE SEQUENCE [LARGE SCALE GENOMIC DNA]</scope>
    <source>
        <strain evidence="6 7">DSM 106044</strain>
    </source>
</reference>
<evidence type="ECO:0000256" key="2">
    <source>
        <dbReference type="ARBA" id="ARBA00023235"/>
    </source>
</evidence>
<dbReference type="SUPFAM" id="SSF50891">
    <property type="entry name" value="Cyclophilin-like"/>
    <property type="match status" value="1"/>
</dbReference>
<dbReference type="PROSITE" id="PS00170">
    <property type="entry name" value="CSA_PPIASE_1"/>
    <property type="match status" value="1"/>
</dbReference>
<feature type="domain" description="PPIase cyclophilin-type" evidence="5">
    <location>
        <begin position="84"/>
        <end position="244"/>
    </location>
</feature>
<feature type="region of interest" description="Disordered" evidence="4">
    <location>
        <begin position="24"/>
        <end position="72"/>
    </location>
</feature>
<feature type="region of interest" description="Disordered" evidence="4">
    <location>
        <begin position="225"/>
        <end position="246"/>
    </location>
</feature>
<dbReference type="GO" id="GO:0006457">
    <property type="term" value="P:protein folding"/>
    <property type="evidence" value="ECO:0007669"/>
    <property type="project" value="InterPro"/>
</dbReference>
<dbReference type="PROSITE" id="PS50072">
    <property type="entry name" value="CSA_PPIASE_2"/>
    <property type="match status" value="1"/>
</dbReference>
<evidence type="ECO:0000313" key="7">
    <source>
        <dbReference type="Proteomes" id="UP000306509"/>
    </source>
</evidence>
<dbReference type="Gene3D" id="2.40.100.10">
    <property type="entry name" value="Cyclophilin-like"/>
    <property type="match status" value="1"/>
</dbReference>
<dbReference type="Pfam" id="PF00160">
    <property type="entry name" value="Pro_isomerase"/>
    <property type="match status" value="1"/>
</dbReference>
<name>A0A4U8Q1A9_9FIRM</name>
<dbReference type="Proteomes" id="UP000306509">
    <property type="component" value="Unassembled WGS sequence"/>
</dbReference>
<protein>
    <recommendedName>
        <fullName evidence="3">Peptidyl-prolyl cis-trans isomerase</fullName>
        <shortName evidence="3">PPIase</shortName>
        <ecNumber evidence="3">5.2.1.8</ecNumber>
    </recommendedName>
</protein>
<dbReference type="InterPro" id="IPR002130">
    <property type="entry name" value="Cyclophilin-type_PPIase_dom"/>
</dbReference>
<feature type="signal peptide" evidence="3">
    <location>
        <begin position="1"/>
        <end position="19"/>
    </location>
</feature>
<comment type="function">
    <text evidence="3">PPIases accelerate the folding of proteins. It catalyzes the cis-trans isomerization of proline imidic peptide bonds in oligopeptides.</text>
</comment>
<comment type="catalytic activity">
    <reaction evidence="3">
        <text>[protein]-peptidylproline (omega=180) = [protein]-peptidylproline (omega=0)</text>
        <dbReference type="Rhea" id="RHEA:16237"/>
        <dbReference type="Rhea" id="RHEA-COMP:10747"/>
        <dbReference type="Rhea" id="RHEA-COMP:10748"/>
        <dbReference type="ChEBI" id="CHEBI:83833"/>
        <dbReference type="ChEBI" id="CHEBI:83834"/>
        <dbReference type="EC" id="5.2.1.8"/>
    </reaction>
</comment>
<sequence precursor="true">MRKPFIMLGALLLAAAVFTGCGQKGSTSDTQSNTTAQTETVKSSETAAAKEAGETDTTAESAAADTTKTTEADAAADSTLLSGKHHVEITVKDYGTIKVELDADNAPISVTNFVNLAKNGFYDNLTFHRIISGFMIQGGDPEGNGMGGSDETIKGEFSNNGVENPLKHTRGAISMARSQDMDSASSQFFIVHEDSDFLDGDYAVFGYVTEGMEIVDKICEDTKVQDSNGTVSPEDQPTIESIKVVD</sequence>
<dbReference type="InterPro" id="IPR044665">
    <property type="entry name" value="E_coli_cyclophilin_A-like"/>
</dbReference>
<dbReference type="GO" id="GO:0003755">
    <property type="term" value="F:peptidyl-prolyl cis-trans isomerase activity"/>
    <property type="evidence" value="ECO:0007669"/>
    <property type="project" value="UniProtKB-UniRule"/>
</dbReference>
<evidence type="ECO:0000256" key="4">
    <source>
        <dbReference type="SAM" id="MobiDB-lite"/>
    </source>
</evidence>
<comment type="similarity">
    <text evidence="3">Belongs to the cyclophilin-type PPIase family.</text>
</comment>
<evidence type="ECO:0000256" key="3">
    <source>
        <dbReference type="RuleBase" id="RU363019"/>
    </source>
</evidence>
<feature type="chain" id="PRO_5039763085" description="Peptidyl-prolyl cis-trans isomerase" evidence="3">
    <location>
        <begin position="20"/>
        <end position="246"/>
    </location>
</feature>
<accession>A0A4U8Q1A9</accession>
<evidence type="ECO:0000259" key="5">
    <source>
        <dbReference type="PROSITE" id="PS50072"/>
    </source>
</evidence>
<dbReference type="EMBL" id="QGQD01000095">
    <property type="protein sequence ID" value="TLC98450.1"/>
    <property type="molecule type" value="Genomic_DNA"/>
</dbReference>
<dbReference type="PANTHER" id="PTHR43246">
    <property type="entry name" value="PEPTIDYL-PROLYL CIS-TRANS ISOMERASE CYP38, CHLOROPLASTIC"/>
    <property type="match status" value="1"/>
</dbReference>
<dbReference type="InterPro" id="IPR020892">
    <property type="entry name" value="Cyclophilin-type_PPIase_CS"/>
</dbReference>
<proteinExistence type="inferred from homology"/>
<feature type="compositionally biased region" description="Polar residues" evidence="4">
    <location>
        <begin position="24"/>
        <end position="46"/>
    </location>
</feature>
<feature type="compositionally biased region" description="Polar residues" evidence="4">
    <location>
        <begin position="225"/>
        <end position="239"/>
    </location>
</feature>
<comment type="caution">
    <text evidence="6">The sequence shown here is derived from an EMBL/GenBank/DDBJ whole genome shotgun (WGS) entry which is preliminary data.</text>
</comment>
<keyword evidence="1 3" id="KW-0697">Rotamase</keyword>
<gene>
    <name evidence="6" type="primary">ppiA</name>
    <name evidence="6" type="ORF">DSM106044_04732</name>
</gene>
<keyword evidence="2 3" id="KW-0413">Isomerase</keyword>
<evidence type="ECO:0000313" key="6">
    <source>
        <dbReference type="EMBL" id="TLC98450.1"/>
    </source>
</evidence>
<dbReference type="PRINTS" id="PR00153">
    <property type="entry name" value="CSAPPISMRASE"/>
</dbReference>